<dbReference type="GO" id="GO:0050380">
    <property type="term" value="F:undecaprenyl-diphosphatase activity"/>
    <property type="evidence" value="ECO:0007669"/>
    <property type="project" value="UniProtKB-EC"/>
</dbReference>
<comment type="catalytic activity">
    <reaction evidence="13">
        <text>di-trans,octa-cis-undecaprenyl diphosphate + H2O = di-trans,octa-cis-undecaprenyl phosphate + phosphate + H(+)</text>
        <dbReference type="Rhea" id="RHEA:28094"/>
        <dbReference type="ChEBI" id="CHEBI:15377"/>
        <dbReference type="ChEBI" id="CHEBI:15378"/>
        <dbReference type="ChEBI" id="CHEBI:43474"/>
        <dbReference type="ChEBI" id="CHEBI:58405"/>
        <dbReference type="ChEBI" id="CHEBI:60392"/>
        <dbReference type="EC" id="3.6.1.27"/>
    </reaction>
</comment>
<keyword evidence="5" id="KW-1003">Cell membrane</keyword>
<dbReference type="AlphaFoldDB" id="A0A061JIT3"/>
<dbReference type="EC" id="3.6.1.27" evidence="3"/>
<comment type="subcellular location">
    <subcellularLocation>
        <location evidence="1">Cell membrane</location>
        <topology evidence="1">Multi-pass membrane protein</topology>
    </subcellularLocation>
</comment>
<reference evidence="15 16" key="1">
    <citation type="journal article" date="2013" name="Genome Announc.">
        <title>Draft Genome Sequence of Holospora undulata Strain HU1, a Micronucleus-Specific Symbiont of the Ciliate Paramecium caudatum.</title>
        <authorList>
            <person name="Dohra H."/>
            <person name="Suzuki H."/>
            <person name="Suzuki T."/>
            <person name="Tanaka K."/>
            <person name="Fujishima M."/>
        </authorList>
    </citation>
    <scope>NUCLEOTIDE SEQUENCE [LARGE SCALE GENOMIC DNA]</scope>
    <source>
        <strain evidence="15 16">HU1</strain>
    </source>
</reference>
<evidence type="ECO:0000256" key="8">
    <source>
        <dbReference type="ARBA" id="ARBA00022989"/>
    </source>
</evidence>
<evidence type="ECO:0000256" key="7">
    <source>
        <dbReference type="ARBA" id="ARBA00022801"/>
    </source>
</evidence>
<gene>
    <name evidence="15" type="ORF">K737_300465</name>
</gene>
<evidence type="ECO:0000256" key="6">
    <source>
        <dbReference type="ARBA" id="ARBA00022692"/>
    </source>
</evidence>
<evidence type="ECO:0000256" key="1">
    <source>
        <dbReference type="ARBA" id="ARBA00004651"/>
    </source>
</evidence>
<evidence type="ECO:0000256" key="12">
    <source>
        <dbReference type="ARBA" id="ARBA00032932"/>
    </source>
</evidence>
<evidence type="ECO:0000313" key="16">
    <source>
        <dbReference type="Proteomes" id="UP000026922"/>
    </source>
</evidence>
<feature type="transmembrane region" description="Helical" evidence="14">
    <location>
        <begin position="244"/>
        <end position="266"/>
    </location>
</feature>
<accession>A0A061JIT3</accession>
<dbReference type="EMBL" id="ARPM03000114">
    <property type="protein sequence ID" value="ETZ05114.1"/>
    <property type="molecule type" value="Genomic_DNA"/>
</dbReference>
<evidence type="ECO:0000256" key="2">
    <source>
        <dbReference type="ARBA" id="ARBA00010621"/>
    </source>
</evidence>
<organism evidence="15 16">
    <name type="scientific">Holospora undulata HU1</name>
    <dbReference type="NCBI Taxonomy" id="1321371"/>
    <lineage>
        <taxon>Bacteria</taxon>
        <taxon>Pseudomonadati</taxon>
        <taxon>Pseudomonadota</taxon>
        <taxon>Alphaproteobacteria</taxon>
        <taxon>Holosporales</taxon>
        <taxon>Holosporaceae</taxon>
        <taxon>Holospora</taxon>
    </lineage>
</organism>
<keyword evidence="8 14" id="KW-1133">Transmembrane helix</keyword>
<feature type="transmembrane region" description="Helical" evidence="14">
    <location>
        <begin position="148"/>
        <end position="175"/>
    </location>
</feature>
<evidence type="ECO:0000256" key="14">
    <source>
        <dbReference type="SAM" id="Phobius"/>
    </source>
</evidence>
<dbReference type="GO" id="GO:0005886">
    <property type="term" value="C:plasma membrane"/>
    <property type="evidence" value="ECO:0007669"/>
    <property type="project" value="UniProtKB-SubCell"/>
</dbReference>
<dbReference type="PANTHER" id="PTHR30622:SF4">
    <property type="entry name" value="UNDECAPRENYL-DIPHOSPHATASE"/>
    <property type="match status" value="1"/>
</dbReference>
<dbReference type="Proteomes" id="UP000026922">
    <property type="component" value="Unassembled WGS sequence"/>
</dbReference>
<feature type="transmembrane region" description="Helical" evidence="14">
    <location>
        <begin position="187"/>
        <end position="210"/>
    </location>
</feature>
<dbReference type="GO" id="GO:0046677">
    <property type="term" value="P:response to antibiotic"/>
    <property type="evidence" value="ECO:0007669"/>
    <property type="project" value="UniProtKB-KW"/>
</dbReference>
<feature type="transmembrane region" description="Helical" evidence="14">
    <location>
        <begin position="110"/>
        <end position="128"/>
    </location>
</feature>
<proteinExistence type="inferred from homology"/>
<dbReference type="PANTHER" id="PTHR30622">
    <property type="entry name" value="UNDECAPRENYL-DIPHOSPHATASE"/>
    <property type="match status" value="1"/>
</dbReference>
<evidence type="ECO:0000256" key="3">
    <source>
        <dbReference type="ARBA" id="ARBA00012374"/>
    </source>
</evidence>
<keyword evidence="9 14" id="KW-0472">Membrane</keyword>
<feature type="transmembrane region" description="Helical" evidence="14">
    <location>
        <begin position="81"/>
        <end position="103"/>
    </location>
</feature>
<evidence type="ECO:0000256" key="10">
    <source>
        <dbReference type="ARBA" id="ARBA00023251"/>
    </source>
</evidence>
<feature type="transmembrane region" description="Helical" evidence="14">
    <location>
        <begin position="216"/>
        <end position="237"/>
    </location>
</feature>
<evidence type="ECO:0000256" key="13">
    <source>
        <dbReference type="ARBA" id="ARBA00047594"/>
    </source>
</evidence>
<keyword evidence="16" id="KW-1185">Reference proteome</keyword>
<evidence type="ECO:0000256" key="4">
    <source>
        <dbReference type="ARBA" id="ARBA00021581"/>
    </source>
</evidence>
<comment type="similarity">
    <text evidence="2">Belongs to the UppP family.</text>
</comment>
<protein>
    <recommendedName>
        <fullName evidence="4">Undecaprenyl-diphosphatase</fullName>
        <ecNumber evidence="3">3.6.1.27</ecNumber>
    </recommendedName>
    <alternativeName>
        <fullName evidence="12">Bacitracin resistance protein</fullName>
    </alternativeName>
    <alternativeName>
        <fullName evidence="11">Undecaprenyl pyrophosphate phosphatase</fullName>
    </alternativeName>
</protein>
<comment type="caution">
    <text evidence="15">The sequence shown here is derived from an EMBL/GenBank/DDBJ whole genome shotgun (WGS) entry which is preliminary data.</text>
</comment>
<evidence type="ECO:0000256" key="5">
    <source>
        <dbReference type="ARBA" id="ARBA00022475"/>
    </source>
</evidence>
<keyword evidence="7" id="KW-0378">Hydrolase</keyword>
<dbReference type="Pfam" id="PF02673">
    <property type="entry name" value="BacA"/>
    <property type="match status" value="1"/>
</dbReference>
<keyword evidence="6 14" id="KW-0812">Transmembrane</keyword>
<dbReference type="InterPro" id="IPR003824">
    <property type="entry name" value="UppP"/>
</dbReference>
<feature type="transmembrane region" description="Helical" evidence="14">
    <location>
        <begin position="37"/>
        <end position="61"/>
    </location>
</feature>
<name>A0A061JIT3_9PROT</name>
<evidence type="ECO:0000256" key="9">
    <source>
        <dbReference type="ARBA" id="ARBA00023136"/>
    </source>
</evidence>
<evidence type="ECO:0000256" key="11">
    <source>
        <dbReference type="ARBA" id="ARBA00032707"/>
    </source>
</evidence>
<keyword evidence="10" id="KW-0046">Antibiotic resistance</keyword>
<sequence length="267" mass="30129">MKHFLWVYSLVQGITEAIPVSSSSHIRLIAQWMQHPLSLALEGALHMGTGLAFCAMYPSSVKKAFLGFFHVLKGKYTTSEAHWWIFVTVASLPVLVLGGLMHLLHMRLRIPGAIAVLCAASGFLLWWFDRYGPRIYSTKVENFEKGWVFRACMLGALQMLALFPGVSRLGACLLASRWIGYSRSESLHISIVLGIISIFACVTLEAPALVHLDFTLSLWVQTIGITFFSCFAALWMFRCYIQNVSFFWFFLYRCVLAGLLMFNHVLS</sequence>
<evidence type="ECO:0000313" key="15">
    <source>
        <dbReference type="EMBL" id="ETZ05114.1"/>
    </source>
</evidence>